<evidence type="ECO:0008006" key="6">
    <source>
        <dbReference type="Google" id="ProtNLM"/>
    </source>
</evidence>
<dbReference type="Proteomes" id="UP000187203">
    <property type="component" value="Unassembled WGS sequence"/>
</dbReference>
<dbReference type="Pfam" id="PF14392">
    <property type="entry name" value="zf-CCHC_4"/>
    <property type="match status" value="1"/>
</dbReference>
<name>A0A1R3IMZ4_9ROSI</name>
<evidence type="ECO:0000313" key="5">
    <source>
        <dbReference type="Proteomes" id="UP000187203"/>
    </source>
</evidence>
<keyword evidence="5" id="KW-1185">Reference proteome</keyword>
<feature type="region of interest" description="Disordered" evidence="1">
    <location>
        <begin position="488"/>
        <end position="526"/>
    </location>
</feature>
<dbReference type="PANTHER" id="PTHR31286">
    <property type="entry name" value="GLYCINE-RICH CELL WALL STRUCTURAL PROTEIN 1.8-LIKE"/>
    <property type="match status" value="1"/>
</dbReference>
<feature type="compositionally biased region" description="Basic and acidic residues" evidence="1">
    <location>
        <begin position="1"/>
        <end position="11"/>
    </location>
</feature>
<feature type="compositionally biased region" description="Polar residues" evidence="1">
    <location>
        <begin position="334"/>
        <end position="343"/>
    </location>
</feature>
<dbReference type="AlphaFoldDB" id="A0A1R3IMZ4"/>
<feature type="compositionally biased region" description="Low complexity" evidence="1">
    <location>
        <begin position="344"/>
        <end position="360"/>
    </location>
</feature>
<dbReference type="OrthoDB" id="990321at2759"/>
<feature type="domain" description="Zinc knuckle CX2CX4HX4C" evidence="3">
    <location>
        <begin position="207"/>
        <end position="250"/>
    </location>
</feature>
<evidence type="ECO:0000256" key="1">
    <source>
        <dbReference type="SAM" id="MobiDB-lite"/>
    </source>
</evidence>
<feature type="region of interest" description="Disordered" evidence="1">
    <location>
        <begin position="1"/>
        <end position="37"/>
    </location>
</feature>
<dbReference type="InterPro" id="IPR040256">
    <property type="entry name" value="At4g02000-like"/>
</dbReference>
<feature type="region of interest" description="Disordered" evidence="1">
    <location>
        <begin position="548"/>
        <end position="589"/>
    </location>
</feature>
<organism evidence="4 5">
    <name type="scientific">Corchorus olitorius</name>
    <dbReference type="NCBI Taxonomy" id="93759"/>
    <lineage>
        <taxon>Eukaryota</taxon>
        <taxon>Viridiplantae</taxon>
        <taxon>Streptophyta</taxon>
        <taxon>Embryophyta</taxon>
        <taxon>Tracheophyta</taxon>
        <taxon>Spermatophyta</taxon>
        <taxon>Magnoliopsida</taxon>
        <taxon>eudicotyledons</taxon>
        <taxon>Gunneridae</taxon>
        <taxon>Pentapetalae</taxon>
        <taxon>rosids</taxon>
        <taxon>malvids</taxon>
        <taxon>Malvales</taxon>
        <taxon>Malvaceae</taxon>
        <taxon>Grewioideae</taxon>
        <taxon>Apeibeae</taxon>
        <taxon>Corchorus</taxon>
    </lineage>
</organism>
<feature type="compositionally biased region" description="Basic and acidic residues" evidence="1">
    <location>
        <begin position="554"/>
        <end position="572"/>
    </location>
</feature>
<feature type="region of interest" description="Disordered" evidence="1">
    <location>
        <begin position="303"/>
        <end position="360"/>
    </location>
</feature>
<accession>A0A1R3IMZ4</accession>
<dbReference type="EMBL" id="AWUE01017906">
    <property type="protein sequence ID" value="OMO83958.1"/>
    <property type="molecule type" value="Genomic_DNA"/>
</dbReference>
<evidence type="ECO:0000259" key="3">
    <source>
        <dbReference type="Pfam" id="PF14392"/>
    </source>
</evidence>
<dbReference type="InterPro" id="IPR025558">
    <property type="entry name" value="DUF4283"/>
</dbReference>
<dbReference type="InterPro" id="IPR025836">
    <property type="entry name" value="Zn_knuckle_CX2CX4HX4C"/>
</dbReference>
<evidence type="ECO:0000313" key="4">
    <source>
        <dbReference type="EMBL" id="OMO83958.1"/>
    </source>
</evidence>
<reference evidence="5" key="1">
    <citation type="submission" date="2013-09" db="EMBL/GenBank/DDBJ databases">
        <title>Corchorus olitorius genome sequencing.</title>
        <authorList>
            <person name="Alam M."/>
            <person name="Haque M.S."/>
            <person name="Islam M.S."/>
            <person name="Emdad E.M."/>
            <person name="Islam M.M."/>
            <person name="Ahmed B."/>
            <person name="Halim A."/>
            <person name="Hossen Q.M.M."/>
            <person name="Hossain M.Z."/>
            <person name="Ahmed R."/>
            <person name="Khan M.M."/>
            <person name="Islam R."/>
            <person name="Rashid M.M."/>
            <person name="Khan S.A."/>
            <person name="Rahman M.S."/>
            <person name="Alam M."/>
            <person name="Yahiya A.S."/>
            <person name="Khan M.S."/>
            <person name="Azam M.S."/>
            <person name="Haque T."/>
            <person name="Lashkar M.Z.H."/>
            <person name="Akhand A.I."/>
            <person name="Morshed G."/>
            <person name="Roy S."/>
            <person name="Uddin K.S."/>
            <person name="Rabeya T."/>
            <person name="Hossain A.S."/>
            <person name="Chowdhury A."/>
            <person name="Snigdha A.R."/>
            <person name="Mortoza M.S."/>
            <person name="Matin S.A."/>
            <person name="Hoque S.M.E."/>
            <person name="Islam M.K."/>
            <person name="Roy D.K."/>
            <person name="Haider R."/>
            <person name="Moosa M.M."/>
            <person name="Elias S.M."/>
            <person name="Hasan A.M."/>
            <person name="Jahan S."/>
            <person name="Shafiuddin M."/>
            <person name="Mahmood N."/>
            <person name="Shommy N.S."/>
        </authorList>
    </citation>
    <scope>NUCLEOTIDE SEQUENCE [LARGE SCALE GENOMIC DNA]</scope>
    <source>
        <strain evidence="5">cv. O-4</strain>
    </source>
</reference>
<proteinExistence type="predicted"/>
<feature type="compositionally biased region" description="Low complexity" evidence="1">
    <location>
        <begin position="12"/>
        <end position="28"/>
    </location>
</feature>
<evidence type="ECO:0000259" key="2">
    <source>
        <dbReference type="Pfam" id="PF14111"/>
    </source>
</evidence>
<dbReference type="Pfam" id="PF14111">
    <property type="entry name" value="DUF4283"/>
    <property type="match status" value="1"/>
</dbReference>
<protein>
    <recommendedName>
        <fullName evidence="6">CCHC-type domain-containing protein</fullName>
    </recommendedName>
</protein>
<comment type="caution">
    <text evidence="4">The sequence shown here is derived from an EMBL/GenBank/DDBJ whole genome shotgun (WGS) entry which is preliminary data.</text>
</comment>
<feature type="domain" description="DUF4283" evidence="2">
    <location>
        <begin position="64"/>
        <end position="141"/>
    </location>
</feature>
<gene>
    <name evidence="4" type="ORF">COLO4_22304</name>
</gene>
<dbReference type="PANTHER" id="PTHR31286:SF180">
    <property type="entry name" value="OS10G0362600 PROTEIN"/>
    <property type="match status" value="1"/>
</dbReference>
<sequence>MDGAPRRRECSWENSSSSSMDSSGSENETNSHGVHQPQPQAIHEMRVLRIPFQPEELEPHRGYWRRSLLGFLQDVRRFSTDYLQNCINREWGTSNSAIVVGRADNHYVISFDSDYDMDWVSQEGPWSFNGAFFFTELWRPNQPVSERSMQKIEIWVELWGLPLEYQQPDATKKIAQAAGKVIRVDWENTRARNIRFSRVRIAINPWKPLMPGCMITRDDGVDMWIPFKYQRVFKLCTNCGIIGHKRSYCPHQYEEVENMINQQIREASERVDAPSVTIPTLNQFMSEMKAYNKRRSRRTTTFYYLGGGDDTAGPSHQGGAQQENKRAQMELIPETSNQHTTGEPTQTSPQPPNQNTQPCTRPQTLLLTCLTPEPTLFIPENSIPNSPLDIELEPIVNLDTIVPNPQNIAPVVNIESRDFQQDIEEIMTTVLADRYDYETLYAQVLTEGEQALNDLRRRAENNPHIQPRDNTPRWVGFQNGVFTLTNGRVAEERHEQPESSNRGNLSEKGDHSTPVEASLNTREENMPPIICQTNEEDYSALFLNEEPVESPAHGIREENVSKKESPKRKRDDSDEESQESDSGRQIRRRLQLLDINDKVEEETERVWLAAQNQPPQGP</sequence>